<reference evidence="2" key="1">
    <citation type="submission" date="2016-11" db="EMBL/GenBank/DDBJ databases">
        <authorList>
            <person name="Varghese N."/>
            <person name="Submissions S."/>
        </authorList>
    </citation>
    <scope>NUCLEOTIDE SEQUENCE [LARGE SCALE GENOMIC DNA]</scope>
    <source>
        <strain evidence="2">DSM 18016</strain>
    </source>
</reference>
<organism evidence="1 2">
    <name type="scientific">Epilithonimonas mollis</name>
    <dbReference type="NCBI Taxonomy" id="216903"/>
    <lineage>
        <taxon>Bacteria</taxon>
        <taxon>Pseudomonadati</taxon>
        <taxon>Bacteroidota</taxon>
        <taxon>Flavobacteriia</taxon>
        <taxon>Flavobacteriales</taxon>
        <taxon>Weeksellaceae</taxon>
        <taxon>Chryseobacterium group</taxon>
        <taxon>Epilithonimonas</taxon>
    </lineage>
</organism>
<keyword evidence="2" id="KW-1185">Reference proteome</keyword>
<protein>
    <recommendedName>
        <fullName evidence="3">DUF4468 domain-containing protein</fullName>
    </recommendedName>
</protein>
<proteinExistence type="predicted"/>
<dbReference type="STRING" id="216903.SAMN05444371_3341"/>
<name>A0A1M6UJX4_9FLAO</name>
<dbReference type="Proteomes" id="UP000184498">
    <property type="component" value="Unassembled WGS sequence"/>
</dbReference>
<dbReference type="AlphaFoldDB" id="A0A1M6UJX4"/>
<dbReference type="EMBL" id="FRAM01000005">
    <property type="protein sequence ID" value="SHK69534.1"/>
    <property type="molecule type" value="Genomic_DNA"/>
</dbReference>
<accession>A0A1M6UJX4</accession>
<gene>
    <name evidence="1" type="ORF">SAMN05444371_3341</name>
</gene>
<evidence type="ECO:0000313" key="1">
    <source>
        <dbReference type="EMBL" id="SHK69534.1"/>
    </source>
</evidence>
<evidence type="ECO:0000313" key="2">
    <source>
        <dbReference type="Proteomes" id="UP000184498"/>
    </source>
</evidence>
<dbReference type="RefSeq" id="WP_073000257.1">
    <property type="nucleotide sequence ID" value="NZ_FRAM01000005.1"/>
</dbReference>
<sequence>MKTTLLFILISALSFGQISPYYGEQEVYASQYQYRQMTYYDLAAVESNLHFILHNNLKLNQVDSKENLKDDVSSGTITTTYSTSVGRDVYRMQIKYDVALFEDQHIVKSMTVSGSPYLVTKFYLMAWRTKIQEGDLKKNELVKNYYLQDDISYQFHNGKPVITIKNRQFQGLGDFAAFREGSKASYISKYGTAEPLQISSADEQKQKEASFEASKKLKKKEELDAFKQRLNQN</sequence>
<evidence type="ECO:0008006" key="3">
    <source>
        <dbReference type="Google" id="ProtNLM"/>
    </source>
</evidence>